<evidence type="ECO:0000256" key="3">
    <source>
        <dbReference type="ARBA" id="ARBA00022737"/>
    </source>
</evidence>
<dbReference type="PROSITE" id="PS00678">
    <property type="entry name" value="WD_REPEATS_1"/>
    <property type="match status" value="2"/>
</dbReference>
<feature type="compositionally biased region" description="Acidic residues" evidence="7">
    <location>
        <begin position="888"/>
        <end position="899"/>
    </location>
</feature>
<dbReference type="RefSeq" id="XP_064703196.1">
    <property type="nucleotide sequence ID" value="XM_064849895.1"/>
</dbReference>
<dbReference type="GO" id="GO:0005829">
    <property type="term" value="C:cytosol"/>
    <property type="evidence" value="ECO:0007669"/>
    <property type="project" value="TreeGrafter"/>
</dbReference>
<protein>
    <recommendedName>
        <fullName evidence="10">Restriction of telomere capping protein 1</fullName>
    </recommendedName>
</protein>
<dbReference type="SMART" id="SM00320">
    <property type="entry name" value="WD40"/>
    <property type="match status" value="6"/>
</dbReference>
<dbReference type="CDD" id="cd16488">
    <property type="entry name" value="mRING-H2-C3H3C2_Mio-like"/>
    <property type="match status" value="1"/>
</dbReference>
<keyword evidence="1 6" id="KW-0853">WD repeat</keyword>
<feature type="compositionally biased region" description="Basic and acidic residues" evidence="7">
    <location>
        <begin position="803"/>
        <end position="814"/>
    </location>
</feature>
<feature type="compositionally biased region" description="Polar residues" evidence="7">
    <location>
        <begin position="848"/>
        <end position="876"/>
    </location>
</feature>
<feature type="compositionally biased region" description="Polar residues" evidence="7">
    <location>
        <begin position="909"/>
        <end position="930"/>
    </location>
</feature>
<evidence type="ECO:0000256" key="5">
    <source>
        <dbReference type="ARBA" id="ARBA00022833"/>
    </source>
</evidence>
<dbReference type="InterPro" id="IPR037590">
    <property type="entry name" value="WDR24"/>
</dbReference>
<dbReference type="PANTHER" id="PTHR46200:SF1">
    <property type="entry name" value="GATOR COMPLEX PROTEIN WDR24"/>
    <property type="match status" value="1"/>
</dbReference>
<keyword evidence="3" id="KW-0677">Repeat</keyword>
<evidence type="ECO:0000256" key="2">
    <source>
        <dbReference type="ARBA" id="ARBA00022723"/>
    </source>
</evidence>
<evidence type="ECO:0000313" key="9">
    <source>
        <dbReference type="Proteomes" id="UP001358417"/>
    </source>
</evidence>
<feature type="compositionally biased region" description="Low complexity" evidence="7">
    <location>
        <begin position="745"/>
        <end position="776"/>
    </location>
</feature>
<keyword evidence="9" id="KW-1185">Reference proteome</keyword>
<evidence type="ECO:0000256" key="1">
    <source>
        <dbReference type="ARBA" id="ARBA00022574"/>
    </source>
</evidence>
<keyword evidence="2" id="KW-0479">Metal-binding</keyword>
<dbReference type="Proteomes" id="UP001358417">
    <property type="component" value="Unassembled WGS sequence"/>
</dbReference>
<dbReference type="InterPro" id="IPR001680">
    <property type="entry name" value="WD40_rpt"/>
</dbReference>
<dbReference type="GO" id="GO:0016239">
    <property type="term" value="P:positive regulation of macroautophagy"/>
    <property type="evidence" value="ECO:0007669"/>
    <property type="project" value="TreeGrafter"/>
</dbReference>
<reference evidence="8 9" key="1">
    <citation type="submission" date="2023-08" db="EMBL/GenBank/DDBJ databases">
        <title>Black Yeasts Isolated from many extreme environments.</title>
        <authorList>
            <person name="Coleine C."/>
            <person name="Stajich J.E."/>
            <person name="Selbmann L."/>
        </authorList>
    </citation>
    <scope>NUCLEOTIDE SEQUENCE [LARGE SCALE GENOMIC DNA]</scope>
    <source>
        <strain evidence="8 9">CCFEE 5792</strain>
    </source>
</reference>
<gene>
    <name evidence="8" type="ORF">LTR84_006334</name>
</gene>
<feature type="region of interest" description="Disordered" evidence="7">
    <location>
        <begin position="1303"/>
        <end position="1326"/>
    </location>
</feature>
<evidence type="ECO:0008006" key="10">
    <source>
        <dbReference type="Google" id="ProtNLM"/>
    </source>
</evidence>
<feature type="compositionally biased region" description="Low complexity" evidence="7">
    <location>
        <begin position="702"/>
        <end position="711"/>
    </location>
</feature>
<evidence type="ECO:0000256" key="7">
    <source>
        <dbReference type="SAM" id="MobiDB-lite"/>
    </source>
</evidence>
<keyword evidence="5" id="KW-0862">Zinc</keyword>
<evidence type="ECO:0000256" key="6">
    <source>
        <dbReference type="PROSITE-ProRule" id="PRU00221"/>
    </source>
</evidence>
<dbReference type="GO" id="GO:0005774">
    <property type="term" value="C:vacuolar membrane"/>
    <property type="evidence" value="ECO:0007669"/>
    <property type="project" value="TreeGrafter"/>
</dbReference>
<proteinExistence type="predicted"/>
<evidence type="ECO:0000256" key="4">
    <source>
        <dbReference type="ARBA" id="ARBA00022771"/>
    </source>
</evidence>
<evidence type="ECO:0000313" key="8">
    <source>
        <dbReference type="EMBL" id="KAK5047669.1"/>
    </source>
</evidence>
<dbReference type="GO" id="GO:0061700">
    <property type="term" value="C:GATOR2 complex"/>
    <property type="evidence" value="ECO:0007669"/>
    <property type="project" value="TreeGrafter"/>
</dbReference>
<accession>A0AAV9N0X3</accession>
<feature type="region of interest" description="Disordered" evidence="7">
    <location>
        <begin position="1343"/>
        <end position="1398"/>
    </location>
</feature>
<dbReference type="PROSITE" id="PS50082">
    <property type="entry name" value="WD_REPEATS_2"/>
    <property type="match status" value="2"/>
</dbReference>
<dbReference type="GO" id="GO:1904263">
    <property type="term" value="P:positive regulation of TORC1 signaling"/>
    <property type="evidence" value="ECO:0007669"/>
    <property type="project" value="TreeGrafter"/>
</dbReference>
<dbReference type="Gene3D" id="2.130.10.10">
    <property type="entry name" value="YVTN repeat-like/Quinoprotein amine dehydrogenase"/>
    <property type="match status" value="2"/>
</dbReference>
<dbReference type="EMBL" id="JAVRRD010000024">
    <property type="protein sequence ID" value="KAK5047669.1"/>
    <property type="molecule type" value="Genomic_DNA"/>
</dbReference>
<feature type="region of interest" description="Disordered" evidence="7">
    <location>
        <begin position="827"/>
        <end position="932"/>
    </location>
</feature>
<dbReference type="PROSITE" id="PS50294">
    <property type="entry name" value="WD_REPEATS_REGION"/>
    <property type="match status" value="2"/>
</dbReference>
<feature type="repeat" description="WD" evidence="6">
    <location>
        <begin position="274"/>
        <end position="315"/>
    </location>
</feature>
<feature type="compositionally biased region" description="Polar residues" evidence="7">
    <location>
        <begin position="777"/>
        <end position="788"/>
    </location>
</feature>
<dbReference type="PANTHER" id="PTHR46200">
    <property type="entry name" value="GATOR COMPLEX PROTEIN WDR24"/>
    <property type="match status" value="1"/>
</dbReference>
<dbReference type="InterPro" id="IPR019775">
    <property type="entry name" value="WD40_repeat_CS"/>
</dbReference>
<feature type="repeat" description="WD" evidence="6">
    <location>
        <begin position="185"/>
        <end position="227"/>
    </location>
</feature>
<keyword evidence="4" id="KW-0863">Zinc-finger</keyword>
<feature type="region of interest" description="Disordered" evidence="7">
    <location>
        <begin position="745"/>
        <end position="814"/>
    </location>
</feature>
<feature type="compositionally biased region" description="Polar residues" evidence="7">
    <location>
        <begin position="686"/>
        <end position="695"/>
    </location>
</feature>
<comment type="caution">
    <text evidence="8">The sequence shown here is derived from an EMBL/GenBank/DDBJ whole genome shotgun (WGS) entry which is preliminary data.</text>
</comment>
<feature type="compositionally biased region" description="Low complexity" evidence="7">
    <location>
        <begin position="495"/>
        <end position="511"/>
    </location>
</feature>
<dbReference type="SUPFAM" id="SSF50978">
    <property type="entry name" value="WD40 repeat-like"/>
    <property type="match status" value="1"/>
</dbReference>
<feature type="compositionally biased region" description="Basic and acidic residues" evidence="7">
    <location>
        <begin position="458"/>
        <end position="476"/>
    </location>
</feature>
<sequence>MADPVLAEYQTLPPPAPPLLPGRLGQLQKIIAPWGSHTGSKYHGGPAQGDHDHVTGRITAVHTYSTSASSYNTSHRTGIPIAALDVNASGTHAVLAGKEILKTVRVEDGKVSDVFNIRAAVGSATSSQTSPQLGGPSKRRDYLPARDVKWSTGTYSHIIATAATSGRISLYDVNVGGPKLELAWLHEHTNQINKLDFDPFAGYLLLSASQDKSVRLWDLRDGKRERSRLRFEPRMPVRDVRWSPLEPLDFAICTDSGVIQKWDARSPSGPKLSINGHEKACYSLDWHPDGRHVISGGFDKYIRVWDFQNDNKRQKPVFQLRAPSGIRNIRWRPPCRASEADDSGHWQSTQIAVSYNHDDPRIHVWDLRRPWLPFRELDRYSSASNDLLWATKDKLWSVGDEGVFTQWDLQHGAPFYNEISPCTSIFTPDGEYYMFSEQRGSLRGSGTEDPALGFLSIPRDKSSGGDDPTHSRSFTDDEKDLESHVSSVHRRVERPMPSSKSSKSQANSPPSLEEKPPILSLDRAVFQREDLFNNGQVGASSFVPGVATEPEIVEYLASNYAPPATAEERLQSPQSILDRLEAAFHQNATACDAVSLHRMAQSWRILSAVLVSELRDWADTNRSQRRAEADKRREVLEQFRSGSQRSILSPLPGLRGRGSKLKIDGKSQNLMSTLLKSTVDSDKNIQGDSTSNVTTPLAKPFRNSPRSSRSRGWSKLTSEEDEIDDVLTLPPSVLSSHSTAAAAARALVDSPSRTPVSASSSPDVSRSARPSSNQSSTNKTQDLKSPTGANAGRIVNATTHGKGSSEQRTTQEDRRAALRDYRIQTRPIFTLEQSTNPPLLQPRHDSGDSFQMFSVSGDSSQRARSLGQSFGSIDATSKSRKQSTDTLNDTEQDDDDEERDLSFGELQLQKPSGHTRSIIQASQVSDSVTVETPPDMSFGSDGHTNAQQVIPTPGEKVNWDADQDPQSTTPSEFHTGLSTTPDIFQFEGSSLDKPRIHNTNPLRAINYGVEGESHREHQLGSSNLMSMEELDYQSYLISDFRPIDLFNYEPKSPFAWSALPLICQSIAYDVENGIGHSQFAAHLIMHVHPYFFDARFRNVKGVEPSGTNNLADRLMTPHLGYRIIESILDTHMSFLRQTGLVSSAALIRKMCVELEYPRLYACAGGDKKAGSSLIDGDSASLSIVCSKCHGQMPLGKNICERCRSVRSVCPVCLSLHDVERGHSTLSDSMKNSNWGSSGTMWSFCHACGHSGHVSCMKEWFAEPSSNGTCPTQGCGCDCGPGPARESRILQQIQQEEEVRLIRGLNGNNGTGAGSTTKRDALRAGGSPAVDKARAALRKGIAMAGGERATQSGDERSLAGKRVTSRSRLQGFSNSRKSVRLVTPGEEEGGGQEQSHSRS</sequence>
<name>A0AAV9N0X3_9EURO</name>
<dbReference type="GO" id="GO:0008270">
    <property type="term" value="F:zinc ion binding"/>
    <property type="evidence" value="ECO:0007669"/>
    <property type="project" value="UniProtKB-KW"/>
</dbReference>
<dbReference type="GeneID" id="89974506"/>
<feature type="region of interest" description="Disordered" evidence="7">
    <location>
        <begin position="440"/>
        <end position="517"/>
    </location>
</feature>
<dbReference type="InterPro" id="IPR015943">
    <property type="entry name" value="WD40/YVTN_repeat-like_dom_sf"/>
</dbReference>
<feature type="compositionally biased region" description="Polar residues" evidence="7">
    <location>
        <begin position="1365"/>
        <end position="1375"/>
    </location>
</feature>
<feature type="region of interest" description="Disordered" evidence="7">
    <location>
        <begin position="681"/>
        <end position="721"/>
    </location>
</feature>
<dbReference type="Pfam" id="PF00400">
    <property type="entry name" value="WD40"/>
    <property type="match status" value="2"/>
</dbReference>
<organism evidence="8 9">
    <name type="scientific">Exophiala bonariae</name>
    <dbReference type="NCBI Taxonomy" id="1690606"/>
    <lineage>
        <taxon>Eukaryota</taxon>
        <taxon>Fungi</taxon>
        <taxon>Dikarya</taxon>
        <taxon>Ascomycota</taxon>
        <taxon>Pezizomycotina</taxon>
        <taxon>Eurotiomycetes</taxon>
        <taxon>Chaetothyriomycetidae</taxon>
        <taxon>Chaetothyriales</taxon>
        <taxon>Herpotrichiellaceae</taxon>
        <taxon>Exophiala</taxon>
    </lineage>
</organism>
<dbReference type="InterPro" id="IPR036322">
    <property type="entry name" value="WD40_repeat_dom_sf"/>
</dbReference>